<dbReference type="Pfam" id="PF07719">
    <property type="entry name" value="TPR_2"/>
    <property type="match status" value="1"/>
</dbReference>
<evidence type="ECO:0000256" key="1">
    <source>
        <dbReference type="ARBA" id="ARBA00022737"/>
    </source>
</evidence>
<dbReference type="Proteomes" id="UP000629468">
    <property type="component" value="Unassembled WGS sequence"/>
</dbReference>
<dbReference type="InterPro" id="IPR032675">
    <property type="entry name" value="LRR_dom_sf"/>
</dbReference>
<dbReference type="Gene3D" id="1.20.1280.50">
    <property type="match status" value="1"/>
</dbReference>
<dbReference type="AlphaFoldDB" id="A0A8H7C7X6"/>
<sequence length="562" mass="64021">MLWKQHFERGTALFKQGKFPEALEQFNQALANGGEKQYILYDSRAAVYTNLDKPKDALHDAKTTISLAPQRWHGYARAARLFMKTHKLDASLTMVDRALACIKPEDLTRHGELSKLRQEIANTQRVLAERAKAMRSYITQMPVEIYVEIFQMVLTDNYARIITLLQICAFWRQVIWEAPSLWHTLVLSKARPEKKASLWLERAGKRIRELHVLDSYCPDIGKPSFLDDIDWSYLRVCKIHSLKVETYIDPRTMFLQLKDLEISAGRDNGGEYLFSLPKLKSLLIHHAKIFSLTPRHSYTYLASLYLEKCTLYGDSHEPFFNSLVHNSHLELLHLDSCYLAARNTALHIWENDYPVFQSLKTLEIIATFGASPILQCSFPALQKLLLESFVDSRITAFLSSEFPSLTDISLKKVPLDQTTLDTILESTQTLETITLNGIHANPTINFLVKEDQPGGLPCLCPRLRFLDVSNCPDMQTSTLHALIQQRLRLSTIEGGTDDEAEGGSAATAATVNKLEVLKMNGCPEIDSRWLPWFREHVAEVSCIYNSSRGQKQRHSAKRINGI</sequence>
<evidence type="ECO:0008006" key="5">
    <source>
        <dbReference type="Google" id="ProtNLM"/>
    </source>
</evidence>
<dbReference type="SUPFAM" id="SSF52047">
    <property type="entry name" value="RNI-like"/>
    <property type="match status" value="1"/>
</dbReference>
<organism evidence="3 4">
    <name type="scientific">Agaricus bisporus var. burnettii</name>
    <dbReference type="NCBI Taxonomy" id="192524"/>
    <lineage>
        <taxon>Eukaryota</taxon>
        <taxon>Fungi</taxon>
        <taxon>Dikarya</taxon>
        <taxon>Basidiomycota</taxon>
        <taxon>Agaricomycotina</taxon>
        <taxon>Agaricomycetes</taxon>
        <taxon>Agaricomycetidae</taxon>
        <taxon>Agaricales</taxon>
        <taxon>Agaricineae</taxon>
        <taxon>Agaricaceae</taxon>
        <taxon>Agaricus</taxon>
    </lineage>
</organism>
<dbReference type="PANTHER" id="PTHR22904:SF523">
    <property type="entry name" value="STRESS-INDUCED-PHOSPHOPROTEIN 1"/>
    <property type="match status" value="1"/>
</dbReference>
<accession>A0A8H7C7X6</accession>
<dbReference type="SUPFAM" id="SSF48452">
    <property type="entry name" value="TPR-like"/>
    <property type="match status" value="1"/>
</dbReference>
<comment type="caution">
    <text evidence="3">The sequence shown here is derived from an EMBL/GenBank/DDBJ whole genome shotgun (WGS) entry which is preliminary data.</text>
</comment>
<name>A0A8H7C7X6_AGABI</name>
<dbReference type="Gene3D" id="1.25.40.10">
    <property type="entry name" value="Tetratricopeptide repeat domain"/>
    <property type="match status" value="1"/>
</dbReference>
<evidence type="ECO:0000313" key="4">
    <source>
        <dbReference type="Proteomes" id="UP000629468"/>
    </source>
</evidence>
<dbReference type="PANTHER" id="PTHR22904">
    <property type="entry name" value="TPR REPEAT CONTAINING PROTEIN"/>
    <property type="match status" value="1"/>
</dbReference>
<protein>
    <recommendedName>
        <fullName evidence="5">F-box domain-containing protein</fullName>
    </recommendedName>
</protein>
<dbReference type="Gene3D" id="3.80.10.10">
    <property type="entry name" value="Ribonuclease Inhibitor"/>
    <property type="match status" value="1"/>
</dbReference>
<gene>
    <name evidence="3" type="ORF">Agabi119p4_7288</name>
</gene>
<dbReference type="InterPro" id="IPR019734">
    <property type="entry name" value="TPR_rpt"/>
</dbReference>
<reference evidence="3 4" key="1">
    <citation type="journal article" name="Sci. Rep.">
        <title>Telomere-to-telomere assembled and centromere annotated genomes of the two main subspecies of the button mushroom Agaricus bisporus reveal especially polymorphic chromosome ends.</title>
        <authorList>
            <person name="Sonnenberg A.S.M."/>
            <person name="Sedaghat-Telgerd N."/>
            <person name="Lavrijssen B."/>
            <person name="Ohm R.A."/>
            <person name="Hendrickx P.M."/>
            <person name="Scholtmeijer K."/>
            <person name="Baars J.J.P."/>
            <person name="van Peer A."/>
        </authorList>
    </citation>
    <scope>NUCLEOTIDE SEQUENCE [LARGE SCALE GENOMIC DNA]</scope>
    <source>
        <strain evidence="3 4">H119_p4</strain>
    </source>
</reference>
<keyword evidence="1" id="KW-0677">Repeat</keyword>
<dbReference type="InterPro" id="IPR011990">
    <property type="entry name" value="TPR-like_helical_dom_sf"/>
</dbReference>
<dbReference type="SMART" id="SM00028">
    <property type="entry name" value="TPR"/>
    <property type="match status" value="2"/>
</dbReference>
<keyword evidence="2" id="KW-0802">TPR repeat</keyword>
<evidence type="ECO:0000313" key="3">
    <source>
        <dbReference type="EMBL" id="KAF7768045.1"/>
    </source>
</evidence>
<dbReference type="GO" id="GO:0051879">
    <property type="term" value="F:Hsp90 protein binding"/>
    <property type="evidence" value="ECO:0007669"/>
    <property type="project" value="TreeGrafter"/>
</dbReference>
<dbReference type="InterPro" id="IPR013105">
    <property type="entry name" value="TPR_2"/>
</dbReference>
<dbReference type="InterPro" id="IPR036047">
    <property type="entry name" value="F-box-like_dom_sf"/>
</dbReference>
<evidence type="ECO:0000256" key="2">
    <source>
        <dbReference type="ARBA" id="ARBA00022803"/>
    </source>
</evidence>
<dbReference type="EMBL" id="JABXXO010000010">
    <property type="protein sequence ID" value="KAF7768045.1"/>
    <property type="molecule type" value="Genomic_DNA"/>
</dbReference>
<proteinExistence type="predicted"/>
<dbReference type="SUPFAM" id="SSF81383">
    <property type="entry name" value="F-box domain"/>
    <property type="match status" value="1"/>
</dbReference>